<dbReference type="InterPro" id="IPR038222">
    <property type="entry name" value="DHHA2_dom_sf"/>
</dbReference>
<feature type="compositionally biased region" description="Basic and acidic residues" evidence="1">
    <location>
        <begin position="285"/>
        <end position="298"/>
    </location>
</feature>
<accession>A0AAV0QKT6</accession>
<feature type="compositionally biased region" description="Low complexity" evidence="1">
    <location>
        <begin position="245"/>
        <end position="264"/>
    </location>
</feature>
<feature type="compositionally biased region" description="Polar residues" evidence="1">
    <location>
        <begin position="151"/>
        <end position="166"/>
    </location>
</feature>
<dbReference type="GO" id="GO:0005737">
    <property type="term" value="C:cytoplasm"/>
    <property type="evidence" value="ECO:0007669"/>
    <property type="project" value="InterPro"/>
</dbReference>
<evidence type="ECO:0000256" key="1">
    <source>
        <dbReference type="SAM" id="MobiDB-lite"/>
    </source>
</evidence>
<dbReference type="GO" id="GO:0004309">
    <property type="term" value="F:exopolyphosphatase activity"/>
    <property type="evidence" value="ECO:0007669"/>
    <property type="project" value="TreeGrafter"/>
</dbReference>
<feature type="domain" description="DHHA2" evidence="2">
    <location>
        <begin position="557"/>
        <end position="688"/>
    </location>
</feature>
<dbReference type="Proteomes" id="UP001154282">
    <property type="component" value="Unassembled WGS sequence"/>
</dbReference>
<keyword evidence="4" id="KW-1185">Reference proteome</keyword>
<protein>
    <recommendedName>
        <fullName evidence="2">DHHA2 domain-containing protein</fullName>
    </recommendedName>
</protein>
<dbReference type="Gene3D" id="3.10.310.20">
    <property type="entry name" value="DHHA2 domain"/>
    <property type="match status" value="1"/>
</dbReference>
<feature type="compositionally biased region" description="Low complexity" evidence="1">
    <location>
        <begin position="45"/>
        <end position="63"/>
    </location>
</feature>
<feature type="compositionally biased region" description="Low complexity" evidence="1">
    <location>
        <begin position="89"/>
        <end position="98"/>
    </location>
</feature>
<dbReference type="Pfam" id="PF02833">
    <property type="entry name" value="DHHA2"/>
    <property type="match status" value="1"/>
</dbReference>
<dbReference type="PANTHER" id="PTHR12112">
    <property type="entry name" value="BNIP - RELATED"/>
    <property type="match status" value="1"/>
</dbReference>
<dbReference type="AlphaFoldDB" id="A0AAV0QKT6"/>
<evidence type="ECO:0000313" key="3">
    <source>
        <dbReference type="EMBL" id="CAI0546149.1"/>
    </source>
</evidence>
<dbReference type="EMBL" id="CAMGYJ010000009">
    <property type="protein sequence ID" value="CAI0546149.1"/>
    <property type="molecule type" value="Genomic_DNA"/>
</dbReference>
<gene>
    <name evidence="3" type="ORF">LITE_LOCUS43850</name>
</gene>
<organism evidence="3 4">
    <name type="scientific">Linum tenue</name>
    <dbReference type="NCBI Taxonomy" id="586396"/>
    <lineage>
        <taxon>Eukaryota</taxon>
        <taxon>Viridiplantae</taxon>
        <taxon>Streptophyta</taxon>
        <taxon>Embryophyta</taxon>
        <taxon>Tracheophyta</taxon>
        <taxon>Spermatophyta</taxon>
        <taxon>Magnoliopsida</taxon>
        <taxon>eudicotyledons</taxon>
        <taxon>Gunneridae</taxon>
        <taxon>Pentapetalae</taxon>
        <taxon>rosids</taxon>
        <taxon>fabids</taxon>
        <taxon>Malpighiales</taxon>
        <taxon>Linaceae</taxon>
        <taxon>Linum</taxon>
    </lineage>
</organism>
<feature type="compositionally biased region" description="Polar residues" evidence="1">
    <location>
        <begin position="121"/>
        <end position="140"/>
    </location>
</feature>
<dbReference type="InterPro" id="IPR038763">
    <property type="entry name" value="DHH_sf"/>
</dbReference>
<feature type="compositionally biased region" description="Polar residues" evidence="1">
    <location>
        <begin position="200"/>
        <end position="211"/>
    </location>
</feature>
<evidence type="ECO:0000313" key="4">
    <source>
        <dbReference type="Proteomes" id="UP001154282"/>
    </source>
</evidence>
<proteinExistence type="predicted"/>
<dbReference type="PANTHER" id="PTHR12112:SF52">
    <property type="entry name" value="DHHA2 DOMAIN-CONTAINING PROTEIN"/>
    <property type="match status" value="1"/>
</dbReference>
<feature type="compositionally biased region" description="Polar residues" evidence="1">
    <location>
        <begin position="270"/>
        <end position="279"/>
    </location>
</feature>
<dbReference type="Gene3D" id="3.90.1640.10">
    <property type="entry name" value="inorganic pyrophosphatase (n-terminal core)"/>
    <property type="match status" value="1"/>
</dbReference>
<reference evidence="3" key="1">
    <citation type="submission" date="2022-08" db="EMBL/GenBank/DDBJ databases">
        <authorList>
            <person name="Gutierrez-Valencia J."/>
        </authorList>
    </citation>
    <scope>NUCLEOTIDE SEQUENCE</scope>
</reference>
<evidence type="ECO:0000259" key="2">
    <source>
        <dbReference type="Pfam" id="PF02833"/>
    </source>
</evidence>
<dbReference type="SUPFAM" id="SSF64182">
    <property type="entry name" value="DHH phosphoesterases"/>
    <property type="match status" value="1"/>
</dbReference>
<name>A0AAV0QKT6_9ROSI</name>
<dbReference type="InterPro" id="IPR004097">
    <property type="entry name" value="DHHA2"/>
</dbReference>
<comment type="caution">
    <text evidence="3">The sequence shown here is derived from an EMBL/GenBank/DDBJ whole genome shotgun (WGS) entry which is preliminary data.</text>
</comment>
<feature type="region of interest" description="Disordered" evidence="1">
    <location>
        <begin position="1"/>
        <end position="305"/>
    </location>
</feature>
<sequence>MKPPADKSIPPGPYVRTREAPVFLGLRKGNDALTSARARSPTPKSESGSRSGSSSGSPPANSPRFSSDVANRVPIPSGGKLVAVRSSTEEASAAAAAEDIVFDIKTVRRSSSRKLSSGSKETASSGLPRSRSYIDSSTRSDPGIQPKLPSKENTSSRLSRSASYNPSVDSSGTDDSGSESKRRPSKEPASAAGIPRPRSSKLSADASSTDDSGNESKRRSKETTSPGLPRSRSHSVSSELRGSRNDSGSESSSSGVRRSRSYNSPGGSSGTNDSQNESKPSAVEASRDNPGRSFHLSESKPIPSKLPLPQSAASFYKGFSPQLCQVVESCESIKRVNQYLKSRKDDVRGGVPGKFLQAVIGQDMPGIGSIASTILYAFYLHETLGNDQLCTVPVINMKRADLASHPEISWLLDSCQLDESSLIFVDEIDLHYYDLFGSLKVVLIGGHKLATKQEALKGAVVEVFHCRKAESLYPGVQLVTGSENDSCCTVIAEKFVLWSPETLAGLGFSRLLLAGILLDTGNLSKAQCSSKDKYMATLLISGAGHYGFNGLYQILRQQKHDVPHNLKAFEVLQKDFKKWARAAKLDSSSSKSIASNFGMSSTGMTIKQLLTREDFSIEAIKHFLEFEKLRLLLVVSGYYDSQKNFKREILIVAESADATKSLLKFFDANASELPLKPLHSLGLKDEMRALEIEKIISRKTIEHLLDEFLGPSYSRCQ</sequence>